<keyword evidence="4" id="KW-0472">Membrane</keyword>
<dbReference type="PANTHER" id="PTHR34990:SF2">
    <property type="entry name" value="BLL8164 PROTEIN"/>
    <property type="match status" value="1"/>
</dbReference>
<dbReference type="SUPFAM" id="SSF56300">
    <property type="entry name" value="Metallo-dependent phosphatases"/>
    <property type="match status" value="1"/>
</dbReference>
<proteinExistence type="predicted"/>
<dbReference type="Proteomes" id="UP000179334">
    <property type="component" value="Unassembled WGS sequence"/>
</dbReference>
<keyword evidence="7" id="KW-0378">Hydrolase</keyword>
<dbReference type="InterPro" id="IPR004843">
    <property type="entry name" value="Calcineurin-like_PHP"/>
</dbReference>
<protein>
    <submittedName>
        <fullName evidence="7">UDP-2,3-diacylglucosamine hydrolase</fullName>
    </submittedName>
</protein>
<gene>
    <name evidence="7" type="ORF">A2V91_01885</name>
</gene>
<dbReference type="GO" id="GO:0009245">
    <property type="term" value="P:lipid A biosynthetic process"/>
    <property type="evidence" value="ECO:0007669"/>
    <property type="project" value="TreeGrafter"/>
</dbReference>
<feature type="domain" description="Calcineurin-like phosphoesterase" evidence="6">
    <location>
        <begin position="7"/>
        <end position="206"/>
    </location>
</feature>
<comment type="caution">
    <text evidence="7">The sequence shown here is derived from an EMBL/GenBank/DDBJ whole genome shotgun (WGS) entry which is preliminary data.</text>
</comment>
<dbReference type="GO" id="GO:0016020">
    <property type="term" value="C:membrane"/>
    <property type="evidence" value="ECO:0007669"/>
    <property type="project" value="GOC"/>
</dbReference>
<dbReference type="AlphaFoldDB" id="A0A1F6SZP4"/>
<dbReference type="InterPro" id="IPR043461">
    <property type="entry name" value="LpxH-like"/>
</dbReference>
<sequence>MGSLQFRAIWISDVHLGTRACKAEYLLDFLQHTESQYLYLIGDMIDFWNLRNGWYWPAQHQRVLQAVMEKAARGTEVIFVPGNHDEVFRDHVGRVFGGVRVAADVIHETVDGRRLLVMHGDEFDTIVKHSKWLAMFGSWIYDVLLYANRSINLFRRRLGFPYWSLAAYLKHKVKNAVNYISNFEQALVHEARKRNVDGVVCGHIHRATIEEYDGVLYCNDGDWVESCTALVEHRDGSLALVHWADESVYLLEETEHEYCHSHRRLVSAD</sequence>
<evidence type="ECO:0000256" key="1">
    <source>
        <dbReference type="ARBA" id="ARBA00022475"/>
    </source>
</evidence>
<dbReference type="GO" id="GO:0046872">
    <property type="term" value="F:metal ion binding"/>
    <property type="evidence" value="ECO:0007669"/>
    <property type="project" value="UniProtKB-KW"/>
</dbReference>
<keyword evidence="5" id="KW-0464">Manganese</keyword>
<name>A0A1F6SZP4_9PROT</name>
<dbReference type="PANTHER" id="PTHR34990">
    <property type="entry name" value="UDP-2,3-DIACYLGLUCOSAMINE HYDROLASE-RELATED"/>
    <property type="match status" value="1"/>
</dbReference>
<organism evidence="7 8">
    <name type="scientific">Candidatus Muproteobacteria bacterium RBG_16_64_10</name>
    <dbReference type="NCBI Taxonomy" id="1817757"/>
    <lineage>
        <taxon>Bacteria</taxon>
        <taxon>Pseudomonadati</taxon>
        <taxon>Pseudomonadota</taxon>
        <taxon>Candidatus Muproteobacteria</taxon>
    </lineage>
</organism>
<dbReference type="InterPro" id="IPR029052">
    <property type="entry name" value="Metallo-depent_PP-like"/>
</dbReference>
<evidence type="ECO:0000256" key="4">
    <source>
        <dbReference type="ARBA" id="ARBA00023136"/>
    </source>
</evidence>
<keyword evidence="2" id="KW-0997">Cell inner membrane</keyword>
<reference evidence="7 8" key="1">
    <citation type="journal article" date="2016" name="Nat. Commun.">
        <title>Thousands of microbial genomes shed light on interconnected biogeochemical processes in an aquifer system.</title>
        <authorList>
            <person name="Anantharaman K."/>
            <person name="Brown C.T."/>
            <person name="Hug L.A."/>
            <person name="Sharon I."/>
            <person name="Castelle C.J."/>
            <person name="Probst A.J."/>
            <person name="Thomas B.C."/>
            <person name="Singh A."/>
            <person name="Wilkins M.J."/>
            <person name="Karaoz U."/>
            <person name="Brodie E.L."/>
            <person name="Williams K.H."/>
            <person name="Hubbard S.S."/>
            <person name="Banfield J.F."/>
        </authorList>
    </citation>
    <scope>NUCLEOTIDE SEQUENCE [LARGE SCALE GENOMIC DNA]</scope>
</reference>
<dbReference type="Gene3D" id="3.60.21.10">
    <property type="match status" value="1"/>
</dbReference>
<evidence type="ECO:0000256" key="5">
    <source>
        <dbReference type="ARBA" id="ARBA00023211"/>
    </source>
</evidence>
<evidence type="ECO:0000259" key="6">
    <source>
        <dbReference type="Pfam" id="PF00149"/>
    </source>
</evidence>
<dbReference type="EMBL" id="MFSR01000075">
    <property type="protein sequence ID" value="OGI38402.1"/>
    <property type="molecule type" value="Genomic_DNA"/>
</dbReference>
<evidence type="ECO:0000313" key="7">
    <source>
        <dbReference type="EMBL" id="OGI38402.1"/>
    </source>
</evidence>
<dbReference type="CDD" id="cd07398">
    <property type="entry name" value="MPP_YbbF-LpxH"/>
    <property type="match status" value="1"/>
</dbReference>
<keyword evidence="3" id="KW-0479">Metal-binding</keyword>
<evidence type="ECO:0000256" key="3">
    <source>
        <dbReference type="ARBA" id="ARBA00022723"/>
    </source>
</evidence>
<evidence type="ECO:0000256" key="2">
    <source>
        <dbReference type="ARBA" id="ARBA00022519"/>
    </source>
</evidence>
<keyword evidence="1" id="KW-1003">Cell membrane</keyword>
<dbReference type="GO" id="GO:0008758">
    <property type="term" value="F:UDP-2,3-diacylglucosamine hydrolase activity"/>
    <property type="evidence" value="ECO:0007669"/>
    <property type="project" value="TreeGrafter"/>
</dbReference>
<dbReference type="Pfam" id="PF00149">
    <property type="entry name" value="Metallophos"/>
    <property type="match status" value="1"/>
</dbReference>
<accession>A0A1F6SZP4</accession>
<evidence type="ECO:0000313" key="8">
    <source>
        <dbReference type="Proteomes" id="UP000179334"/>
    </source>
</evidence>